<name>E1F2A7_GIAIA</name>
<dbReference type="PANTHER" id="PTHR32083">
    <property type="entry name" value="CILIA AND FLAGELLA-ASSOCIATED PROTEIN 58-RELATED"/>
    <property type="match status" value="1"/>
</dbReference>
<dbReference type="PANTHER" id="PTHR32083:SF48">
    <property type="entry name" value="TRANS-GOLGI NETWORK-LOCALIZED SYP41-INTERACTING PROTEIN 1"/>
    <property type="match status" value="1"/>
</dbReference>
<dbReference type="OrthoDB" id="10254163at2759"/>
<keyword evidence="1 2" id="KW-0175">Coiled coil</keyword>
<dbReference type="AlphaFoldDB" id="E1F2A7"/>
<protein>
    <submittedName>
        <fullName evidence="4">Uncharacterized protein</fullName>
    </submittedName>
</protein>
<feature type="coiled-coil region" evidence="2">
    <location>
        <begin position="210"/>
        <end position="279"/>
    </location>
</feature>
<feature type="coiled-coil region" evidence="2">
    <location>
        <begin position="70"/>
        <end position="125"/>
    </location>
</feature>
<feature type="region of interest" description="Disordered" evidence="3">
    <location>
        <begin position="1"/>
        <end position="45"/>
    </location>
</feature>
<dbReference type="Proteomes" id="UP000008974">
    <property type="component" value="Unassembled WGS sequence"/>
</dbReference>
<evidence type="ECO:0000256" key="2">
    <source>
        <dbReference type="SAM" id="Coils"/>
    </source>
</evidence>
<feature type="coiled-coil region" evidence="2">
    <location>
        <begin position="371"/>
        <end position="419"/>
    </location>
</feature>
<organism evidence="4 5">
    <name type="scientific">Giardia intestinalis (strain P15)</name>
    <name type="common">Giardia lamblia</name>
    <dbReference type="NCBI Taxonomy" id="658858"/>
    <lineage>
        <taxon>Eukaryota</taxon>
        <taxon>Metamonada</taxon>
        <taxon>Diplomonadida</taxon>
        <taxon>Hexamitidae</taxon>
        <taxon>Giardiinae</taxon>
        <taxon>Giardia</taxon>
    </lineage>
</organism>
<dbReference type="EMBL" id="ACVC01000133">
    <property type="protein sequence ID" value="EFO63367.1"/>
    <property type="molecule type" value="Genomic_DNA"/>
</dbReference>
<feature type="coiled-coil region" evidence="2">
    <location>
        <begin position="691"/>
        <end position="749"/>
    </location>
</feature>
<feature type="coiled-coil region" evidence="2">
    <location>
        <begin position="308"/>
        <end position="342"/>
    </location>
</feature>
<feature type="coiled-coil region" evidence="2">
    <location>
        <begin position="806"/>
        <end position="840"/>
    </location>
</feature>
<comment type="caution">
    <text evidence="4">The sequence shown here is derived from an EMBL/GenBank/DDBJ whole genome shotgun (WGS) entry which is preliminary data.</text>
</comment>
<feature type="coiled-coil region" evidence="2">
    <location>
        <begin position="503"/>
        <end position="537"/>
    </location>
</feature>
<sequence>MTNTLPRTPDLTYLSADAPRSVERFPTTQKPPENQAMRQSSSTLVSGLNADDQMTRSSTNYMGESQLHTIESLQMEAQRKDKLLEKLNIQLREREEQHDRDMEALSEMQEILDKKEEQISELALAVSQRMEIQADNALTESLTLNGWDMLDTNDGSKGPANQGTQNLTDSLDLTVSTPHSAHSTGSLETDALRHSIRKLQFQLTQRDRLHRDTEISNQTYRDEIQHLKDENSQYQTLITSQADEIQMLREQQIGETEELAAMEEEISVLRTTLAEKLQLIESLTAEAQVSKTQLLEMKDAKLLVQHSADVATAEIETATEEITTLRVELEAERQKVVDLQAALDHEKFTSKQKTHEYTEVLTNLSHSHGVVNSLETQIQDMETHARIKDEEIEALQLKCRSLQLELDDTRSQLEKAMNNVTTLVPNLSPDELATILSDNNRMLNMLTDSASEAEALLAANEKLQASNGELTKINAELVARMEHLSIMDSTEISGAASNQAALLDAKNKIISKLEVELDSLRQKYHLMEKSLNEQLEAVTVAKVTLDAENSRLRTELQSVEPQTMSSINSATSISIAGGHSPGRAGSISSQVMGLNSDITRLQNELRRKDAEMDNMSTQIATIMGEILSVRQANMSLEQDMQTLSQEAEYHKSQASMLEKTLAQTREELRITLDKTRVGELIEALNGKTAEVTKLIRVIEEKNSQIKDMQIELDGRVLSGTTGKVMQATIKNLEEEILRLNQELELVVISNESLESRLHSMGGSIGQPQPQAQTLVAKLPVNPTTTFHEREDHLSSDASSVSATIKMRQLSEEVLSLKDTIANLTTTLKQKDARLEEVSSELSVKYVELDNMRGLIKKKNEQLMQLMK</sequence>
<feature type="coiled-coil region" evidence="2">
    <location>
        <begin position="591"/>
        <end position="653"/>
    </location>
</feature>
<evidence type="ECO:0000256" key="1">
    <source>
        <dbReference type="ARBA" id="ARBA00023054"/>
    </source>
</evidence>
<dbReference type="VEuPathDB" id="GiardiaDB:GLP15_1836"/>
<reference evidence="4 5" key="1">
    <citation type="journal article" date="2010" name="BMC Genomics">
        <title>Genome analysis and comparative genomics of a Giardia intestinalis assemblage E isolate.</title>
        <authorList>
            <person name="Jerlstrom-Hultqvist J."/>
            <person name="Franzen O."/>
            <person name="Ankarklev J."/>
            <person name="Xu F."/>
            <person name="Nohynkova E."/>
            <person name="Andersson J.O."/>
            <person name="Svard S.G."/>
            <person name="Andersson B."/>
        </authorList>
    </citation>
    <scope>NUCLEOTIDE SEQUENCE [LARGE SCALE GENOMIC DNA]</scope>
    <source>
        <strain evidence="4 5">P15</strain>
    </source>
</reference>
<evidence type="ECO:0000313" key="4">
    <source>
        <dbReference type="EMBL" id="EFO63367.1"/>
    </source>
</evidence>
<evidence type="ECO:0000313" key="5">
    <source>
        <dbReference type="Proteomes" id="UP000008974"/>
    </source>
</evidence>
<dbReference type="OMA" id="KTQINIL"/>
<proteinExistence type="predicted"/>
<dbReference type="GO" id="GO:0005856">
    <property type="term" value="C:cytoskeleton"/>
    <property type="evidence" value="ECO:0007669"/>
    <property type="project" value="TreeGrafter"/>
</dbReference>
<feature type="compositionally biased region" description="Polar residues" evidence="3">
    <location>
        <begin position="26"/>
        <end position="45"/>
    </location>
</feature>
<gene>
    <name evidence="4" type="ORF">GLP15_1836</name>
</gene>
<accession>E1F2A7</accession>
<evidence type="ECO:0000256" key="3">
    <source>
        <dbReference type="SAM" id="MobiDB-lite"/>
    </source>
</evidence>